<protein>
    <submittedName>
        <fullName evidence="2">SMI1/KNR4 family protein</fullName>
    </submittedName>
</protein>
<evidence type="ECO:0000259" key="1">
    <source>
        <dbReference type="Pfam" id="PF09346"/>
    </source>
</evidence>
<organism evidence="2">
    <name type="scientific">Tenacibaculum sp. Pbs-1</name>
    <dbReference type="NCBI Taxonomy" id="3238748"/>
    <lineage>
        <taxon>Bacteria</taxon>
        <taxon>Pseudomonadati</taxon>
        <taxon>Bacteroidota</taxon>
        <taxon>Flavobacteriia</taxon>
        <taxon>Flavobacteriales</taxon>
        <taxon>Flavobacteriaceae</taxon>
        <taxon>Tenacibaculum</taxon>
    </lineage>
</organism>
<proteinExistence type="predicted"/>
<name>A0AB33KRE1_9FLAO</name>
<dbReference type="AlphaFoldDB" id="A0AB33KRE1"/>
<gene>
    <name evidence="2" type="ORF">Pbs1_01710</name>
</gene>
<dbReference type="EMBL" id="AP035888">
    <property type="protein sequence ID" value="BFP66828.1"/>
    <property type="molecule type" value="Genomic_DNA"/>
</dbReference>
<accession>A0AB33KRE1</accession>
<reference evidence="2" key="1">
    <citation type="submission" date="2024-08" db="EMBL/GenBank/DDBJ databases">
        <title>Whole genome sequence of Tenacibaculum sp. strain pbs-1 associated with black-spot shell disease in Akoya pearl oysters.</title>
        <authorList>
            <person name="Sakatoku A."/>
            <person name="Suzuki T."/>
            <person name="Hatano K."/>
            <person name="Seki M."/>
            <person name="Tanaka D."/>
            <person name="Nakamura S."/>
            <person name="Suzuki N."/>
            <person name="Isshiki T."/>
        </authorList>
    </citation>
    <scope>NUCLEOTIDE SEQUENCE</scope>
    <source>
        <strain evidence="2">Pbs-1</strain>
    </source>
</reference>
<dbReference type="SUPFAM" id="SSF160631">
    <property type="entry name" value="SMI1/KNR4-like"/>
    <property type="match status" value="1"/>
</dbReference>
<evidence type="ECO:0000313" key="2">
    <source>
        <dbReference type="EMBL" id="BFP66828.1"/>
    </source>
</evidence>
<dbReference type="InterPro" id="IPR037883">
    <property type="entry name" value="Knr4/Smi1-like_sf"/>
</dbReference>
<dbReference type="Gene3D" id="3.40.1580.10">
    <property type="entry name" value="SMI1/KNR4-like"/>
    <property type="match status" value="1"/>
</dbReference>
<sequence length="201" mass="23468">MSRTLEEYLEGLKNAYLKHNGKESWGYFEKNIQGAKKNHIDELTQIFPDTPKTLIDFLKYVDGTYWRKYADETISFFVLGSDVSEYPYYLLSSEEIIQNKNVVRHYSEYIERAYEGVEIDDKIINKADSNTRWLHFSDCMNNGGTSQLFIDFSPSSTGKKGQIIRFLHDPDELKVIADSFDDFLKKLMDDGYSFINENTIE</sequence>
<dbReference type="Pfam" id="PF09346">
    <property type="entry name" value="SMI1_KNR4"/>
    <property type="match status" value="1"/>
</dbReference>
<dbReference type="InterPro" id="IPR018958">
    <property type="entry name" value="Knr4/Smi1-like_dom"/>
</dbReference>
<feature type="domain" description="Knr4/Smi1-like" evidence="1">
    <location>
        <begin position="51"/>
        <end position="185"/>
    </location>
</feature>